<keyword evidence="6" id="KW-1185">Reference proteome</keyword>
<gene>
    <name evidence="5" type="ORF">QWZ15_15880</name>
</gene>
<name>A0ABT8CBX7_9BACT</name>
<dbReference type="InterPro" id="IPR012338">
    <property type="entry name" value="Beta-lactam/transpept-like"/>
</dbReference>
<evidence type="ECO:0000256" key="3">
    <source>
        <dbReference type="ARBA" id="ARBA00012865"/>
    </source>
</evidence>
<organism evidence="5 6">
    <name type="scientific">Cyclobacterium jeungdonense</name>
    <dbReference type="NCBI Taxonomy" id="708087"/>
    <lineage>
        <taxon>Bacteria</taxon>
        <taxon>Pseudomonadati</taxon>
        <taxon>Bacteroidota</taxon>
        <taxon>Cytophagia</taxon>
        <taxon>Cytophagales</taxon>
        <taxon>Cyclobacteriaceae</taxon>
        <taxon>Cyclobacterium</taxon>
    </lineage>
</organism>
<comment type="similarity">
    <text evidence="2">Belongs to the class-A beta-lactamase family.</text>
</comment>
<sequence>MNYLETIDPECAISYLIQDETGKLLAQRQPNKKVPSASIIKIPILLTLLEAVDKGELALDSVHVLKSQDKVGGAGELQFVPDGTELTFRFLAREMIRISDNSATNILIEQLGMNRIQDWLSIRGFTDTQLNRKMMDFDAIERGHQNYTSPTEINRILLMLVQKDKLPANSIAEALVILKSCEDNETLTAFLPTKLEVAHKTGTLDYVRGDAGIIFGRRPLILSVFVENFDDISEAEKIIAEIGKLAYETYGK</sequence>
<dbReference type="GO" id="GO:0016787">
    <property type="term" value="F:hydrolase activity"/>
    <property type="evidence" value="ECO:0007669"/>
    <property type="project" value="UniProtKB-KW"/>
</dbReference>
<protein>
    <recommendedName>
        <fullName evidence="3">beta-lactamase</fullName>
        <ecNumber evidence="3">3.5.2.6</ecNumber>
    </recommendedName>
</protein>
<evidence type="ECO:0000313" key="5">
    <source>
        <dbReference type="EMBL" id="MDN3689313.1"/>
    </source>
</evidence>
<proteinExistence type="inferred from homology"/>
<dbReference type="RefSeq" id="WP_163386215.1">
    <property type="nucleotide sequence ID" value="NZ_JAUFQS010000026.1"/>
</dbReference>
<evidence type="ECO:0000256" key="2">
    <source>
        <dbReference type="ARBA" id="ARBA00009009"/>
    </source>
</evidence>
<evidence type="ECO:0000259" key="4">
    <source>
        <dbReference type="Pfam" id="PF13354"/>
    </source>
</evidence>
<accession>A0ABT8CBX7</accession>
<dbReference type="EMBL" id="JAUFQS010000026">
    <property type="protein sequence ID" value="MDN3689313.1"/>
    <property type="molecule type" value="Genomic_DNA"/>
</dbReference>
<dbReference type="PANTHER" id="PTHR35333">
    <property type="entry name" value="BETA-LACTAMASE"/>
    <property type="match status" value="1"/>
</dbReference>
<dbReference type="Pfam" id="PF13354">
    <property type="entry name" value="Beta-lactamase2"/>
    <property type="match status" value="1"/>
</dbReference>
<keyword evidence="5" id="KW-0378">Hydrolase</keyword>
<dbReference type="PANTHER" id="PTHR35333:SF3">
    <property type="entry name" value="BETA-LACTAMASE-TYPE TRANSPEPTIDASE FOLD CONTAINING PROTEIN"/>
    <property type="match status" value="1"/>
</dbReference>
<reference evidence="6" key="1">
    <citation type="journal article" date="2019" name="Int. J. Syst. Evol. Microbiol.">
        <title>The Global Catalogue of Microorganisms (GCM) 10K type strain sequencing project: providing services to taxonomists for standard genome sequencing and annotation.</title>
        <authorList>
            <consortium name="The Broad Institute Genomics Platform"/>
            <consortium name="The Broad Institute Genome Sequencing Center for Infectious Disease"/>
            <person name="Wu L."/>
            <person name="Ma J."/>
        </authorList>
    </citation>
    <scope>NUCLEOTIDE SEQUENCE [LARGE SCALE GENOMIC DNA]</scope>
    <source>
        <strain evidence="6">CECT 7706</strain>
    </source>
</reference>
<feature type="domain" description="Beta-lactamase class A catalytic" evidence="4">
    <location>
        <begin position="18"/>
        <end position="226"/>
    </location>
</feature>
<comment type="catalytic activity">
    <reaction evidence="1">
        <text>a beta-lactam + H2O = a substituted beta-amino acid</text>
        <dbReference type="Rhea" id="RHEA:20401"/>
        <dbReference type="ChEBI" id="CHEBI:15377"/>
        <dbReference type="ChEBI" id="CHEBI:35627"/>
        <dbReference type="ChEBI" id="CHEBI:140347"/>
        <dbReference type="EC" id="3.5.2.6"/>
    </reaction>
</comment>
<dbReference type="EC" id="3.5.2.6" evidence="3"/>
<evidence type="ECO:0000313" key="6">
    <source>
        <dbReference type="Proteomes" id="UP001236663"/>
    </source>
</evidence>
<dbReference type="Gene3D" id="3.40.710.10">
    <property type="entry name" value="DD-peptidase/beta-lactamase superfamily"/>
    <property type="match status" value="1"/>
</dbReference>
<dbReference type="Proteomes" id="UP001236663">
    <property type="component" value="Unassembled WGS sequence"/>
</dbReference>
<dbReference type="SUPFAM" id="SSF56601">
    <property type="entry name" value="beta-lactamase/transpeptidase-like"/>
    <property type="match status" value="1"/>
</dbReference>
<comment type="caution">
    <text evidence="5">The sequence shown here is derived from an EMBL/GenBank/DDBJ whole genome shotgun (WGS) entry which is preliminary data.</text>
</comment>
<dbReference type="InterPro" id="IPR045155">
    <property type="entry name" value="Beta-lactam_cat"/>
</dbReference>
<evidence type="ECO:0000256" key="1">
    <source>
        <dbReference type="ARBA" id="ARBA00001526"/>
    </source>
</evidence>
<dbReference type="InterPro" id="IPR000871">
    <property type="entry name" value="Beta-lactam_class-A"/>
</dbReference>